<organism evidence="4 5">
    <name type="scientific">Diaporthe vaccinii</name>
    <dbReference type="NCBI Taxonomy" id="105482"/>
    <lineage>
        <taxon>Eukaryota</taxon>
        <taxon>Fungi</taxon>
        <taxon>Dikarya</taxon>
        <taxon>Ascomycota</taxon>
        <taxon>Pezizomycotina</taxon>
        <taxon>Sordariomycetes</taxon>
        <taxon>Sordariomycetidae</taxon>
        <taxon>Diaporthales</taxon>
        <taxon>Diaporthaceae</taxon>
        <taxon>Diaporthe</taxon>
        <taxon>Diaporthe eres species complex</taxon>
    </lineage>
</organism>
<proteinExistence type="predicted"/>
<dbReference type="InterPro" id="IPR032514">
    <property type="entry name" value="GtaA_central"/>
</dbReference>
<evidence type="ECO:0000259" key="2">
    <source>
        <dbReference type="Pfam" id="PF16335"/>
    </source>
</evidence>
<evidence type="ECO:0008006" key="6">
    <source>
        <dbReference type="Google" id="ProtNLM"/>
    </source>
</evidence>
<evidence type="ECO:0000313" key="4">
    <source>
        <dbReference type="EMBL" id="KAL2288595.1"/>
    </source>
</evidence>
<feature type="domain" description="Glutaminase A N-terminal" evidence="3">
    <location>
        <begin position="129"/>
        <end position="377"/>
    </location>
</feature>
<dbReference type="Proteomes" id="UP001600888">
    <property type="component" value="Unassembled WGS sequence"/>
</dbReference>
<dbReference type="InterPro" id="IPR052743">
    <property type="entry name" value="Glutaminase_GtaA"/>
</dbReference>
<comment type="caution">
    <text evidence="4">The sequence shown here is derived from an EMBL/GenBank/DDBJ whole genome shotgun (WGS) entry which is preliminary data.</text>
</comment>
<name>A0ABR4F209_9PEZI</name>
<dbReference type="Pfam" id="PF16335">
    <property type="entry name" value="GtaA_6_Hairpin"/>
    <property type="match status" value="1"/>
</dbReference>
<protein>
    <recommendedName>
        <fullName evidence="6">DUF1793-domain-containing protein</fullName>
    </recommendedName>
</protein>
<dbReference type="PANTHER" id="PTHR31987">
    <property type="entry name" value="GLUTAMINASE A-RELATED"/>
    <property type="match status" value="1"/>
</dbReference>
<feature type="chain" id="PRO_5047287142" description="DUF1793-domain-containing protein" evidence="1">
    <location>
        <begin position="25"/>
        <end position="910"/>
    </location>
</feature>
<dbReference type="Pfam" id="PF17168">
    <property type="entry name" value="DUF5127"/>
    <property type="match status" value="1"/>
</dbReference>
<feature type="domain" description="Glutaminase A central" evidence="2">
    <location>
        <begin position="452"/>
        <end position="810"/>
    </location>
</feature>
<keyword evidence="5" id="KW-1185">Reference proteome</keyword>
<sequence>MVRRFFSSYILVVLAATIRLSSLAQQQHAAPGLDDNNNPLPIYSPARPPAVPLAVRSPYLSAWSKTAGGATLNSASPIFWQGAPIGWEGIVAVDGISYEYLGIGSLCPPTPARLQSAKPQTVSYDSQYSNFTFLAGPVTVEASFFSPVTPKDVCRSSIPLSYLTTTVKSNDCEEHSVQFYSDINAAWATPDRYIPVTWDLKVDGQAYPSTATDVATQDATGSASTIFSWVYRLENAYIFGENADFPQWGNITYSTSPEGFKFFSFESGFSTDVRAQFVNQRVLDNAVDRDYRGWGSREPVFAFAHDAGNVTTAQVRYTIGSVQTPVVRYLNVAGSGAVSPWWEKCYGDMYSMIDFHWNDFDAVSQLGATFEAQLKADVSGYYRDSENSTNHAWTNVSSSPTKSLALSNVSERYADGIDRYGQQYTIDPNNAYGFLAMDSSNGIAIPDMDEAEAYYTIVALSTRQVMGAYVYAVPPSGAASCSEGSHDSNGEVPLMFQKEISSDGNVNTVDVLYPATPFFLWANPEMLKYTLEPIYQNTESGFYPSGYSMHDLGTQYPNATGHTDGIDEFMPVEESGNMLLMSYAYYKFTGDAAWLSAHYPTLKQWAEFLAGFSLIPAYQFSTDDFAGQLANQTNLALKGILGLQAMGAIAQAVGQPADAANFSATASGYYQQWETLAIDPTENHTLLSYQWRSSWGLLYNTYMDTLLGLGTVRPELYKMQSDWYSKQSQIYGVPLDSRHLYTKSDWEMWAAATCAPETRRLFVNALAHWINSTSTEFPLTDLYDTAGVGGYPPGLVFKARPVVGGHFSLLALYRAGLLDGGRGSNGSACMSSGGGSSSWSLDNQVMVMAVGVHGAVVQIGLWSRPSRTQQDVLELIMVMDAKWYMDAWFLAPSPQSGASSCTHLGEPTGT</sequence>
<keyword evidence="1" id="KW-0732">Signal</keyword>
<dbReference type="Gene3D" id="1.50.10.10">
    <property type="match status" value="1"/>
</dbReference>
<accession>A0ABR4F209</accession>
<reference evidence="4 5" key="1">
    <citation type="submission" date="2024-03" db="EMBL/GenBank/DDBJ databases">
        <title>A high-quality draft genome sequence of Diaporthe vaccinii, a causative agent of upright dieback and viscid rot disease in cranberry plants.</title>
        <authorList>
            <person name="Sarrasin M."/>
            <person name="Lang B.F."/>
            <person name="Burger G."/>
        </authorList>
    </citation>
    <scope>NUCLEOTIDE SEQUENCE [LARGE SCALE GENOMIC DNA]</scope>
    <source>
        <strain evidence="4 5">IS7</strain>
    </source>
</reference>
<dbReference type="SUPFAM" id="SSF48208">
    <property type="entry name" value="Six-hairpin glycosidases"/>
    <property type="match status" value="1"/>
</dbReference>
<gene>
    <name evidence="4" type="ORF">FJTKL_03954</name>
</gene>
<evidence type="ECO:0000313" key="5">
    <source>
        <dbReference type="Proteomes" id="UP001600888"/>
    </source>
</evidence>
<feature type="signal peptide" evidence="1">
    <location>
        <begin position="1"/>
        <end position="24"/>
    </location>
</feature>
<dbReference type="InterPro" id="IPR012341">
    <property type="entry name" value="6hp_glycosidase-like_sf"/>
</dbReference>
<dbReference type="PANTHER" id="PTHR31987:SF1">
    <property type="entry name" value="GLUTAMINASE A"/>
    <property type="match status" value="1"/>
</dbReference>
<evidence type="ECO:0000256" key="1">
    <source>
        <dbReference type="SAM" id="SignalP"/>
    </source>
</evidence>
<dbReference type="InterPro" id="IPR008928">
    <property type="entry name" value="6-hairpin_glycosidase_sf"/>
</dbReference>
<dbReference type="EMBL" id="JBAWTH010000016">
    <property type="protein sequence ID" value="KAL2288595.1"/>
    <property type="molecule type" value="Genomic_DNA"/>
</dbReference>
<dbReference type="InterPro" id="IPR033433">
    <property type="entry name" value="GtaA_N"/>
</dbReference>
<evidence type="ECO:0000259" key="3">
    <source>
        <dbReference type="Pfam" id="PF17168"/>
    </source>
</evidence>